<evidence type="ECO:0000256" key="3">
    <source>
        <dbReference type="ARBA" id="ARBA00023125"/>
    </source>
</evidence>
<dbReference type="InterPro" id="IPR036390">
    <property type="entry name" value="WH_DNA-bd_sf"/>
</dbReference>
<dbReference type="OrthoDB" id="279010at2"/>
<protein>
    <submittedName>
        <fullName evidence="5">Penicillinase repressor</fullName>
    </submittedName>
</protein>
<gene>
    <name evidence="5" type="ORF">ENSA7_23390</name>
</gene>
<dbReference type="EMBL" id="PVNL01000047">
    <property type="protein sequence ID" value="PRQ07900.1"/>
    <property type="molecule type" value="Genomic_DNA"/>
</dbReference>
<dbReference type="InterPro" id="IPR036388">
    <property type="entry name" value="WH-like_DNA-bd_sf"/>
</dbReference>
<dbReference type="AlphaFoldDB" id="A0A2S9YS55"/>
<dbReference type="Gene3D" id="1.10.10.10">
    <property type="entry name" value="Winged helix-like DNA-binding domain superfamily/Winged helix DNA-binding domain"/>
    <property type="match status" value="1"/>
</dbReference>
<keyword evidence="3" id="KW-0238">DNA-binding</keyword>
<proteinExistence type="inferred from homology"/>
<evidence type="ECO:0000256" key="1">
    <source>
        <dbReference type="ARBA" id="ARBA00011046"/>
    </source>
</evidence>
<evidence type="ECO:0000313" key="6">
    <source>
        <dbReference type="Proteomes" id="UP000238823"/>
    </source>
</evidence>
<sequence length="131" mass="14590">MAPRKPKLQHLSRREGQIMDIVYRRGRVTVQEVLDDLPDPPSYSAVRALVRVLEDKGLLAHTQDGPRYVYEPTVTHARAAHSALAHLVKTFFRGSTTEAVASLLELEGDELSRDDLDALSEMIERARGGEG</sequence>
<dbReference type="GO" id="GO:0003677">
    <property type="term" value="F:DNA binding"/>
    <property type="evidence" value="ECO:0007669"/>
    <property type="project" value="UniProtKB-KW"/>
</dbReference>
<dbReference type="RefSeq" id="WP_106089365.1">
    <property type="nucleotide sequence ID" value="NZ_PVNL01000047.1"/>
</dbReference>
<dbReference type="PIRSF" id="PIRSF019455">
    <property type="entry name" value="CopR_AtkY"/>
    <property type="match status" value="1"/>
</dbReference>
<comment type="similarity">
    <text evidence="1">Belongs to the BlaI transcriptional regulatory family.</text>
</comment>
<dbReference type="InterPro" id="IPR005650">
    <property type="entry name" value="BlaI_family"/>
</dbReference>
<comment type="caution">
    <text evidence="5">The sequence shown here is derived from an EMBL/GenBank/DDBJ whole genome shotgun (WGS) entry which is preliminary data.</text>
</comment>
<evidence type="ECO:0000313" key="5">
    <source>
        <dbReference type="EMBL" id="PRQ07900.1"/>
    </source>
</evidence>
<keyword evidence="2" id="KW-0805">Transcription regulation</keyword>
<dbReference type="SUPFAM" id="SSF46785">
    <property type="entry name" value="Winged helix' DNA-binding domain"/>
    <property type="match status" value="1"/>
</dbReference>
<dbReference type="GO" id="GO:0045892">
    <property type="term" value="P:negative regulation of DNA-templated transcription"/>
    <property type="evidence" value="ECO:0007669"/>
    <property type="project" value="InterPro"/>
</dbReference>
<evidence type="ECO:0000256" key="4">
    <source>
        <dbReference type="ARBA" id="ARBA00023163"/>
    </source>
</evidence>
<organism evidence="5 6">
    <name type="scientific">Enhygromyxa salina</name>
    <dbReference type="NCBI Taxonomy" id="215803"/>
    <lineage>
        <taxon>Bacteria</taxon>
        <taxon>Pseudomonadati</taxon>
        <taxon>Myxococcota</taxon>
        <taxon>Polyangia</taxon>
        <taxon>Nannocystales</taxon>
        <taxon>Nannocystaceae</taxon>
        <taxon>Enhygromyxa</taxon>
    </lineage>
</organism>
<dbReference type="Proteomes" id="UP000238823">
    <property type="component" value="Unassembled WGS sequence"/>
</dbReference>
<name>A0A2S9YS55_9BACT</name>
<keyword evidence="4" id="KW-0804">Transcription</keyword>
<accession>A0A2S9YS55</accession>
<evidence type="ECO:0000256" key="2">
    <source>
        <dbReference type="ARBA" id="ARBA00023015"/>
    </source>
</evidence>
<reference evidence="5 6" key="1">
    <citation type="submission" date="2018-03" db="EMBL/GenBank/DDBJ databases">
        <title>Draft Genome Sequences of the Obligatory Marine Myxobacteria Enhygromyxa salina SWB007.</title>
        <authorList>
            <person name="Poehlein A."/>
            <person name="Moghaddam J.A."/>
            <person name="Harms H."/>
            <person name="Alanjari M."/>
            <person name="Koenig G.M."/>
            <person name="Daniel R."/>
            <person name="Schaeberle T.F."/>
        </authorList>
    </citation>
    <scope>NUCLEOTIDE SEQUENCE [LARGE SCALE GENOMIC DNA]</scope>
    <source>
        <strain evidence="5 6">SWB007</strain>
    </source>
</reference>
<dbReference type="Pfam" id="PF03965">
    <property type="entry name" value="Penicillinase_R"/>
    <property type="match status" value="1"/>
</dbReference>